<dbReference type="AlphaFoldDB" id="A0A5C6LNS2"/>
<evidence type="ECO:0000313" key="2">
    <source>
        <dbReference type="Proteomes" id="UP000318815"/>
    </source>
</evidence>
<dbReference type="EMBL" id="VOHS01000034">
    <property type="protein sequence ID" value="TWV96313.1"/>
    <property type="molecule type" value="Genomic_DNA"/>
</dbReference>
<reference evidence="1 2" key="1">
    <citation type="submission" date="2019-08" db="EMBL/GenBank/DDBJ databases">
        <title>Whole genome sequencing of chitin degrading bacteria Chitinophaga pinensis YS16.</title>
        <authorList>
            <person name="Singh R.P."/>
            <person name="Manchanda G."/>
            <person name="Maurya I.K."/>
            <person name="Joshi N.K."/>
            <person name="Srivastava A.K."/>
        </authorList>
    </citation>
    <scope>NUCLEOTIDE SEQUENCE [LARGE SCALE GENOMIC DNA]</scope>
    <source>
        <strain evidence="1 2">YS-16</strain>
    </source>
</reference>
<organism evidence="1 2">
    <name type="scientific">Chitinophaga pinensis</name>
    <dbReference type="NCBI Taxonomy" id="79329"/>
    <lineage>
        <taxon>Bacteria</taxon>
        <taxon>Pseudomonadati</taxon>
        <taxon>Bacteroidota</taxon>
        <taxon>Chitinophagia</taxon>
        <taxon>Chitinophagales</taxon>
        <taxon>Chitinophagaceae</taxon>
        <taxon>Chitinophaga</taxon>
    </lineage>
</organism>
<name>A0A5C6LNS2_9BACT</name>
<evidence type="ECO:0008006" key="3">
    <source>
        <dbReference type="Google" id="ProtNLM"/>
    </source>
</evidence>
<evidence type="ECO:0000313" key="1">
    <source>
        <dbReference type="EMBL" id="TWV96313.1"/>
    </source>
</evidence>
<proteinExistence type="predicted"/>
<comment type="caution">
    <text evidence="1">The sequence shown here is derived from an EMBL/GenBank/DDBJ whole genome shotgun (WGS) entry which is preliminary data.</text>
</comment>
<accession>A0A5C6LNS2</accession>
<dbReference type="Proteomes" id="UP000318815">
    <property type="component" value="Unassembled WGS sequence"/>
</dbReference>
<gene>
    <name evidence="1" type="ORF">FEF09_23390</name>
</gene>
<dbReference type="Gene3D" id="2.60.40.2700">
    <property type="match status" value="1"/>
</dbReference>
<sequence>MPLLLPVRLLREVVVRLLISGRAVQIIPRLLIAGATGLSYDPPAAGATTYYRRQVTSGACSNASTSNVVTITIQSALTAGAIAASQEFCVSGDPVAFTQTTAPTGGGGTYTYQWQSSVTSASTGFTDISGATAAAYDAAVINQTTYYRRITRSGVCPDMIIMC</sequence>
<protein>
    <recommendedName>
        <fullName evidence="3">Ig-like domain-containing protein</fullName>
    </recommendedName>
</protein>
<dbReference type="OrthoDB" id="9816593at2"/>
<dbReference type="RefSeq" id="WP_146307350.1">
    <property type="nucleotide sequence ID" value="NZ_VOHS01000034.1"/>
</dbReference>
<keyword evidence="2" id="KW-1185">Reference proteome</keyword>